<dbReference type="Gene3D" id="1.10.4100.10">
    <property type="entry name" value="2-methylcitrate dehydratase PrpD"/>
    <property type="match status" value="1"/>
</dbReference>
<dbReference type="InterPro" id="IPR042183">
    <property type="entry name" value="MmgE/PrpD_sf_1"/>
</dbReference>
<accession>A0A0H3F8E3</accession>
<dbReference type="GO" id="GO:0019679">
    <property type="term" value="P:propionate metabolic process, methylcitrate cycle"/>
    <property type="evidence" value="ECO:0007669"/>
    <property type="project" value="InterPro"/>
</dbReference>
<dbReference type="InterPro" id="IPR036148">
    <property type="entry name" value="MmgE/PrpD_sf"/>
</dbReference>
<keyword evidence="12" id="KW-1185">Reference proteome</keyword>
<dbReference type="PANTHER" id="PTHR16943">
    <property type="entry name" value="2-METHYLCITRATE DEHYDRATASE-RELATED"/>
    <property type="match status" value="1"/>
</dbReference>
<evidence type="ECO:0000256" key="4">
    <source>
        <dbReference type="ARBA" id="ARBA00013124"/>
    </source>
</evidence>
<dbReference type="HOGENOM" id="CLU_021803_1_0_6"/>
<dbReference type="EC" id="4.2.1.79" evidence="4"/>
<dbReference type="EMBL" id="JBHUCJ010000022">
    <property type="protein sequence ID" value="MFD3224119.1"/>
    <property type="molecule type" value="Genomic_DNA"/>
</dbReference>
<dbReference type="GeneID" id="95417501"/>
<dbReference type="AlphaFoldDB" id="A0A0H3F8E3"/>
<dbReference type="InterPro" id="IPR012705">
    <property type="entry name" value="2Me_IsoCit_deHydtase_PrpD"/>
</dbReference>
<evidence type="ECO:0000313" key="12">
    <source>
        <dbReference type="Proteomes" id="UP001598201"/>
    </source>
</evidence>
<evidence type="ECO:0000256" key="5">
    <source>
        <dbReference type="ARBA" id="ARBA00017240"/>
    </source>
</evidence>
<evidence type="ECO:0000313" key="11">
    <source>
        <dbReference type="Proteomes" id="UP000007257"/>
    </source>
</evidence>
<evidence type="ECO:0000313" key="10">
    <source>
        <dbReference type="EMBL" id="MFD3224119.1"/>
    </source>
</evidence>
<protein>
    <recommendedName>
        <fullName evidence="5">2-methylcitrate dehydratase</fullName>
        <ecNumber evidence="4">4.2.1.79</ecNumber>
    </recommendedName>
</protein>
<feature type="domain" description="MmgE/PrpD C-terminal" evidence="8">
    <location>
        <begin position="279"/>
        <end position="443"/>
    </location>
</feature>
<evidence type="ECO:0000256" key="3">
    <source>
        <dbReference type="ARBA" id="ARBA00006174"/>
    </source>
</evidence>
<evidence type="ECO:0000256" key="2">
    <source>
        <dbReference type="ARBA" id="ARBA00005026"/>
    </source>
</evidence>
<evidence type="ECO:0000313" key="9">
    <source>
        <dbReference type="EMBL" id="ADW73491.1"/>
    </source>
</evidence>
<dbReference type="Gene3D" id="3.30.1330.120">
    <property type="entry name" value="2-methylcitrate dehydratase PrpD"/>
    <property type="match status" value="1"/>
</dbReference>
<dbReference type="NCBIfam" id="TIGR02330">
    <property type="entry name" value="prpD"/>
    <property type="match status" value="1"/>
</dbReference>
<comment type="similarity">
    <text evidence="3">Belongs to the PrpD family.</text>
</comment>
<dbReference type="SUPFAM" id="SSF103378">
    <property type="entry name" value="2-methylcitrate dehydratase PrpD"/>
    <property type="match status" value="1"/>
</dbReference>
<dbReference type="PANTHER" id="PTHR16943:SF16">
    <property type="entry name" value="2-METHYLCITRATE DEHYDRATASE-RELATED"/>
    <property type="match status" value="1"/>
</dbReference>
<dbReference type="InterPro" id="IPR045337">
    <property type="entry name" value="MmgE_PrpD_C"/>
</dbReference>
<sequence>MAHAEFDEVMVELVDYAYERTTFDNETLRLARYCLLDSIGCAIAASADHDCLKLMGSAQFSKSQAGVPVVGTGLRLGPIEAAFHIGSMIRWLEFNDTWLAQEWGHPSDNLGAILAAATWHSLTDGNQPPADMTAVLNTMIRAYEIHGVLCLSNCFNALGIDHVVLVKVASAIASAQLLGLSKDQALSALSNAIIDGHSLRTYRHAPNAGTRKSWAAGDATARGLQLALFAQTGEMGYPTALTVSRWGFNDAVLRGKPFNLSRNLSDFVIKNILFKVPNPAEYHAQTAVEAAINLRERILAAGFTSESIEYVRVETTRPAIQIIDKSGPLNNSADRDHCLQYMVAVGLQTGNLTIKDFHEPLASDPQLDALRLKITCTERPSFTESYYDPDKRAIPNALYLKCHGMTEEISETIEYPLGHVRRREECFGALLTKFHLNLSDSPLRDRAHILAETLISESKLDAMSVTDLLKMFSWD</sequence>
<reference evidence="9 11" key="2">
    <citation type="journal article" date="2012" name="J. Bacteriol.">
        <title>Complete Genome Sequence of Rahnella sp. Strain Y9602, a Gammaproteobacterium Isolate from Metal- and Radionuclide-Contaminated Soil.</title>
        <authorList>
            <person name="Martinez R.J."/>
            <person name="Bruce D."/>
            <person name="Detter C."/>
            <person name="Goodwin L.A."/>
            <person name="Han J."/>
            <person name="Han C.S."/>
            <person name="Held B."/>
            <person name="Land M.L."/>
            <person name="Mikhailova N."/>
            <person name="Nolan M."/>
            <person name="Pennacchio L."/>
            <person name="Pitluck S."/>
            <person name="Tapia R."/>
            <person name="Woyke T."/>
            <person name="Sobecky P.A."/>
        </authorList>
    </citation>
    <scope>NUCLEOTIDE SEQUENCE [LARGE SCALE GENOMIC DNA]</scope>
    <source>
        <strain evidence="9 11">Y9602</strain>
    </source>
</reference>
<dbReference type="OrthoDB" id="9797528at2"/>
<evidence type="ECO:0000259" key="7">
    <source>
        <dbReference type="Pfam" id="PF03972"/>
    </source>
</evidence>
<proteinExistence type="inferred from homology"/>
<keyword evidence="6 9" id="KW-0456">Lyase</keyword>
<evidence type="ECO:0000256" key="1">
    <source>
        <dbReference type="ARBA" id="ARBA00000096"/>
    </source>
</evidence>
<evidence type="ECO:0000256" key="6">
    <source>
        <dbReference type="ARBA" id="ARBA00023239"/>
    </source>
</evidence>
<reference evidence="10 12" key="3">
    <citation type="submission" date="2024-09" db="EMBL/GenBank/DDBJ databases">
        <title>Genomes of Rahnella.</title>
        <authorList>
            <person name="Mnguni F.C."/>
            <person name="Shin G.Y."/>
            <person name="Coutinho T."/>
        </authorList>
    </citation>
    <scope>NUCLEOTIDE SEQUENCE [LARGE SCALE GENOMIC DNA]</scope>
    <source>
        <strain evidence="10 12">20WA0057</strain>
    </source>
</reference>
<reference evidence="11" key="1">
    <citation type="submission" date="2011-01" db="EMBL/GenBank/DDBJ databases">
        <title>Complete sequence of chromosome of Rahnella sp. Y9602.</title>
        <authorList>
            <consortium name="US DOE Joint Genome Institute"/>
            <person name="Lucas S."/>
            <person name="Copeland A."/>
            <person name="Lapidus A."/>
            <person name="Cheng J.-F."/>
            <person name="Goodwin L."/>
            <person name="Pitluck S."/>
            <person name="Lu M."/>
            <person name="Detter J.C."/>
            <person name="Han C."/>
            <person name="Tapia R."/>
            <person name="Land M."/>
            <person name="Hauser L."/>
            <person name="Kyrpides N."/>
            <person name="Ivanova N."/>
            <person name="Ovchinnikova G."/>
            <person name="Pagani I."/>
            <person name="Sobecky P.A."/>
            <person name="Martinez R.J."/>
            <person name="Woyke T."/>
        </authorList>
    </citation>
    <scope>NUCLEOTIDE SEQUENCE [LARGE SCALE GENOMIC DNA]</scope>
    <source>
        <strain evidence="11">Y9602</strain>
    </source>
</reference>
<dbReference type="Pfam" id="PF19305">
    <property type="entry name" value="MmgE_PrpD_C"/>
    <property type="match status" value="1"/>
</dbReference>
<feature type="domain" description="MmgE/PrpD N-terminal" evidence="7">
    <location>
        <begin position="17"/>
        <end position="260"/>
    </location>
</feature>
<comment type="pathway">
    <text evidence="2">Organic acid metabolism; propanoate degradation.</text>
</comment>
<dbReference type="EMBL" id="CP002505">
    <property type="protein sequence ID" value="ADW73491.1"/>
    <property type="molecule type" value="Genomic_DNA"/>
</dbReference>
<dbReference type="Pfam" id="PF03972">
    <property type="entry name" value="MmgE_PrpD_N"/>
    <property type="match status" value="1"/>
</dbReference>
<dbReference type="GO" id="GO:0051537">
    <property type="term" value="F:2 iron, 2 sulfur cluster binding"/>
    <property type="evidence" value="ECO:0007669"/>
    <property type="project" value="InterPro"/>
</dbReference>
<organism evidence="9 11">
    <name type="scientific">Rahnella sp. (strain Y9602)</name>
    <dbReference type="NCBI Taxonomy" id="2703885"/>
    <lineage>
        <taxon>Bacteria</taxon>
        <taxon>Pseudomonadati</taxon>
        <taxon>Pseudomonadota</taxon>
        <taxon>Gammaproteobacteria</taxon>
        <taxon>Enterobacterales</taxon>
        <taxon>Yersiniaceae</taxon>
        <taxon>Rahnella</taxon>
    </lineage>
</organism>
<dbReference type="UniPathway" id="UPA00946"/>
<dbReference type="RefSeq" id="WP_013575193.1">
    <property type="nucleotide sequence ID" value="NC_015061.1"/>
</dbReference>
<dbReference type="InterPro" id="IPR042188">
    <property type="entry name" value="MmgE/PrpD_sf_2"/>
</dbReference>
<dbReference type="eggNOG" id="COG2079">
    <property type="taxonomic scope" value="Bacteria"/>
</dbReference>
<dbReference type="GO" id="GO:0047547">
    <property type="term" value="F:2-methylcitrate dehydratase activity"/>
    <property type="evidence" value="ECO:0007669"/>
    <property type="project" value="UniProtKB-EC"/>
</dbReference>
<dbReference type="NCBIfam" id="NF006943">
    <property type="entry name" value="PRK09425.1"/>
    <property type="match status" value="1"/>
</dbReference>
<evidence type="ECO:0000259" key="8">
    <source>
        <dbReference type="Pfam" id="PF19305"/>
    </source>
</evidence>
<gene>
    <name evidence="9" type="ordered locus">Rahaq_1873</name>
    <name evidence="10" type="ORF">ACFPK4_11275</name>
</gene>
<dbReference type="Proteomes" id="UP001598201">
    <property type="component" value="Unassembled WGS sequence"/>
</dbReference>
<dbReference type="InterPro" id="IPR045336">
    <property type="entry name" value="MmgE_PrpD_N"/>
</dbReference>
<dbReference type="InterPro" id="IPR005656">
    <property type="entry name" value="MmgE_PrpD"/>
</dbReference>
<dbReference type="KEGG" id="rah:Rahaq_1873"/>
<dbReference type="Proteomes" id="UP000007257">
    <property type="component" value="Chromosome"/>
</dbReference>
<name>A0A0H3F8E3_RAHSY</name>
<comment type="catalytic activity">
    <reaction evidence="1">
        <text>(2S,3S)-2-methylcitrate = 2-methyl-cis-aconitate + H2O</text>
        <dbReference type="Rhea" id="RHEA:17725"/>
        <dbReference type="ChEBI" id="CHEBI:15377"/>
        <dbReference type="ChEBI" id="CHEBI:57872"/>
        <dbReference type="ChEBI" id="CHEBI:58853"/>
        <dbReference type="EC" id="4.2.1.79"/>
    </reaction>
</comment>